<keyword evidence="2 6" id="KW-0121">Carboxypeptidase</keyword>
<protein>
    <recommendedName>
        <fullName evidence="6">Carboxypeptidase</fullName>
        <ecNumber evidence="6">3.4.16.-</ecNumber>
    </recommendedName>
</protein>
<gene>
    <name evidence="7" type="ORF">BKA67DRAFT_662260</name>
</gene>
<keyword evidence="6" id="KW-0732">Signal</keyword>
<dbReference type="RefSeq" id="XP_045953984.1">
    <property type="nucleotide sequence ID" value="XM_046107963.1"/>
</dbReference>
<dbReference type="SUPFAM" id="SSF53474">
    <property type="entry name" value="alpha/beta-Hydrolases"/>
    <property type="match status" value="1"/>
</dbReference>
<feature type="chain" id="PRO_5040542175" description="Carboxypeptidase" evidence="6">
    <location>
        <begin position="17"/>
        <end position="674"/>
    </location>
</feature>
<dbReference type="AlphaFoldDB" id="A0A9P8RQD1"/>
<sequence length="674" mass="71900">MNLIGHVLLFATGALAQFPNITPNLTVVPSPIDPNITISYKVPDGACTTAFDAQEQYTGWVNVPGDYPTNLFFWFVGAREPSSILTIWLNGGPGSSSMFGFFNENGPCEVVDAGSNDQYRTIAREWGWDRASNMLFIDQPNQVGFSFDTPSNGSLDLLTNKVYVPPETRPNSRPGNLFLNGTFSSMSANHTANTTETAALAVYHMLQGFLGTFPQFNPPNRTSLGVNLFAESYGGKYGPVFASKWEEMNDARVNGTKSNTSTVDIHLTSLGIINGCIDDLIQAPYYPIMATKNTYGLVAINSIRAQAANASFYVNGGCQDLIRQCRAAVETDDANNSGKVASVNDICSQAYEFCTENVMLPYADAGRSVYDISALLPDSFPPSRYLGYLNSAGFQSAIGASTNYTETSTGVISAFAATGDYERESLVPKLSSLLRAGVRVGLIYGDRDYICNWRGGEAVSLSLASMASSPVSPPKSSSDAGYSSFPDTGYAPIIVNDSYIGGVVRQVGNLSFSRIYQAGHSVPAYQPETAFQVFARIIMGTSVSDGKPIDLSAYNTTGAANATSTFALPASPTGTCWVRNIPGSCSDEQEKELLDPDGDGRGVVIVNGALVTKSGTSIPSATTVVSTATTTEVLTGLFTATATPSSLARGFEVDARAPLTLRLLGWLCVSWIIF</sequence>
<dbReference type="Gene3D" id="3.40.50.1820">
    <property type="entry name" value="alpha/beta hydrolase"/>
    <property type="match status" value="1"/>
</dbReference>
<dbReference type="EMBL" id="JAGPXC010000008">
    <property type="protein sequence ID" value="KAH6647472.1"/>
    <property type="molecule type" value="Genomic_DNA"/>
</dbReference>
<dbReference type="GO" id="GO:0000324">
    <property type="term" value="C:fungal-type vacuole"/>
    <property type="evidence" value="ECO:0007669"/>
    <property type="project" value="TreeGrafter"/>
</dbReference>
<dbReference type="PANTHER" id="PTHR11802">
    <property type="entry name" value="SERINE PROTEASE FAMILY S10 SERINE CARBOXYPEPTIDASE"/>
    <property type="match status" value="1"/>
</dbReference>
<evidence type="ECO:0000256" key="1">
    <source>
        <dbReference type="ARBA" id="ARBA00009431"/>
    </source>
</evidence>
<dbReference type="PRINTS" id="PR00724">
    <property type="entry name" value="CRBOXYPTASEC"/>
</dbReference>
<dbReference type="Pfam" id="PF00450">
    <property type="entry name" value="Peptidase_S10"/>
    <property type="match status" value="1"/>
</dbReference>
<evidence type="ECO:0000313" key="7">
    <source>
        <dbReference type="EMBL" id="KAH6647472.1"/>
    </source>
</evidence>
<dbReference type="GeneID" id="70136854"/>
<dbReference type="PROSITE" id="PS00560">
    <property type="entry name" value="CARBOXYPEPT_SER_HIS"/>
    <property type="match status" value="1"/>
</dbReference>
<proteinExistence type="inferred from homology"/>
<accession>A0A9P8RQD1</accession>
<organism evidence="7 8">
    <name type="scientific">Truncatella angustata</name>
    <dbReference type="NCBI Taxonomy" id="152316"/>
    <lineage>
        <taxon>Eukaryota</taxon>
        <taxon>Fungi</taxon>
        <taxon>Dikarya</taxon>
        <taxon>Ascomycota</taxon>
        <taxon>Pezizomycotina</taxon>
        <taxon>Sordariomycetes</taxon>
        <taxon>Xylariomycetidae</taxon>
        <taxon>Amphisphaeriales</taxon>
        <taxon>Sporocadaceae</taxon>
        <taxon>Truncatella</taxon>
    </lineage>
</organism>
<dbReference type="PANTHER" id="PTHR11802:SF404">
    <property type="entry name" value="CARBOXYPEPTIDASE"/>
    <property type="match status" value="1"/>
</dbReference>
<keyword evidence="3 6" id="KW-0645">Protease</keyword>
<evidence type="ECO:0000313" key="8">
    <source>
        <dbReference type="Proteomes" id="UP000758603"/>
    </source>
</evidence>
<dbReference type="GO" id="GO:0004185">
    <property type="term" value="F:serine-type carboxypeptidase activity"/>
    <property type="evidence" value="ECO:0007669"/>
    <property type="project" value="UniProtKB-UniRule"/>
</dbReference>
<feature type="signal peptide" evidence="6">
    <location>
        <begin position="1"/>
        <end position="16"/>
    </location>
</feature>
<comment type="caution">
    <text evidence="7">The sequence shown here is derived from an EMBL/GenBank/DDBJ whole genome shotgun (WGS) entry which is preliminary data.</text>
</comment>
<dbReference type="InterPro" id="IPR018202">
    <property type="entry name" value="Ser_caboxypep_ser_AS"/>
</dbReference>
<evidence type="ECO:0000256" key="4">
    <source>
        <dbReference type="ARBA" id="ARBA00022801"/>
    </source>
</evidence>
<dbReference type="InterPro" id="IPR029058">
    <property type="entry name" value="AB_hydrolase_fold"/>
</dbReference>
<reference evidence="7" key="1">
    <citation type="journal article" date="2021" name="Nat. Commun.">
        <title>Genetic determinants of endophytism in the Arabidopsis root mycobiome.</title>
        <authorList>
            <person name="Mesny F."/>
            <person name="Miyauchi S."/>
            <person name="Thiergart T."/>
            <person name="Pickel B."/>
            <person name="Atanasova L."/>
            <person name="Karlsson M."/>
            <person name="Huettel B."/>
            <person name="Barry K.W."/>
            <person name="Haridas S."/>
            <person name="Chen C."/>
            <person name="Bauer D."/>
            <person name="Andreopoulos W."/>
            <person name="Pangilinan J."/>
            <person name="LaButti K."/>
            <person name="Riley R."/>
            <person name="Lipzen A."/>
            <person name="Clum A."/>
            <person name="Drula E."/>
            <person name="Henrissat B."/>
            <person name="Kohler A."/>
            <person name="Grigoriev I.V."/>
            <person name="Martin F.M."/>
            <person name="Hacquard S."/>
        </authorList>
    </citation>
    <scope>NUCLEOTIDE SEQUENCE</scope>
    <source>
        <strain evidence="7">MPI-SDFR-AT-0073</strain>
    </source>
</reference>
<evidence type="ECO:0000256" key="5">
    <source>
        <dbReference type="ARBA" id="ARBA00023180"/>
    </source>
</evidence>
<evidence type="ECO:0000256" key="6">
    <source>
        <dbReference type="RuleBase" id="RU361156"/>
    </source>
</evidence>
<evidence type="ECO:0000256" key="3">
    <source>
        <dbReference type="ARBA" id="ARBA00022670"/>
    </source>
</evidence>
<name>A0A9P8RQD1_9PEZI</name>
<dbReference type="EC" id="3.4.16.-" evidence="6"/>
<dbReference type="Proteomes" id="UP000758603">
    <property type="component" value="Unassembled WGS sequence"/>
</dbReference>
<evidence type="ECO:0000256" key="2">
    <source>
        <dbReference type="ARBA" id="ARBA00022645"/>
    </source>
</evidence>
<keyword evidence="4 6" id="KW-0378">Hydrolase</keyword>
<dbReference type="PROSITE" id="PS00131">
    <property type="entry name" value="CARBOXYPEPT_SER_SER"/>
    <property type="match status" value="1"/>
</dbReference>
<dbReference type="GO" id="GO:0006508">
    <property type="term" value="P:proteolysis"/>
    <property type="evidence" value="ECO:0007669"/>
    <property type="project" value="UniProtKB-KW"/>
</dbReference>
<dbReference type="InterPro" id="IPR001563">
    <property type="entry name" value="Peptidase_S10"/>
</dbReference>
<keyword evidence="5" id="KW-0325">Glycoprotein</keyword>
<keyword evidence="8" id="KW-1185">Reference proteome</keyword>
<dbReference type="InterPro" id="IPR033124">
    <property type="entry name" value="Ser_caboxypep_his_AS"/>
</dbReference>
<dbReference type="OrthoDB" id="443318at2759"/>
<comment type="similarity">
    <text evidence="1 6">Belongs to the peptidase S10 family.</text>
</comment>